<dbReference type="EMBL" id="JABJRC010000011">
    <property type="protein sequence ID" value="NOL45253.1"/>
    <property type="molecule type" value="Genomic_DNA"/>
</dbReference>
<evidence type="ECO:0000313" key="12">
    <source>
        <dbReference type="EMBL" id="MBB6570391.1"/>
    </source>
</evidence>
<dbReference type="GO" id="GO:0005524">
    <property type="term" value="F:ATP binding"/>
    <property type="evidence" value="ECO:0007669"/>
    <property type="project" value="UniProtKB-KW"/>
</dbReference>
<dbReference type="Pfam" id="PF02518">
    <property type="entry name" value="HATPase_c"/>
    <property type="match status" value="1"/>
</dbReference>
<dbReference type="PANTHER" id="PTHR24421:SF10">
    <property type="entry name" value="NITRATE_NITRITE SENSOR PROTEIN NARQ"/>
    <property type="match status" value="1"/>
</dbReference>
<feature type="domain" description="Histidine kinase/HSP90-like ATPase" evidence="10">
    <location>
        <begin position="304"/>
        <end position="392"/>
    </location>
</feature>
<dbReference type="Proteomes" id="UP000553957">
    <property type="component" value="Unassembled WGS sequence"/>
</dbReference>
<keyword evidence="8" id="KW-0902">Two-component regulatory system</keyword>
<dbReference type="AlphaFoldDB" id="A0A7Y4L6K7"/>
<dbReference type="EC" id="2.7.13.3" evidence="2"/>
<evidence type="ECO:0000256" key="1">
    <source>
        <dbReference type="ARBA" id="ARBA00000085"/>
    </source>
</evidence>
<evidence type="ECO:0000313" key="15">
    <source>
        <dbReference type="Proteomes" id="UP000553957"/>
    </source>
</evidence>
<comment type="catalytic activity">
    <reaction evidence="1">
        <text>ATP + protein L-histidine = ADP + protein N-phospho-L-histidine.</text>
        <dbReference type="EC" id="2.7.13.3"/>
    </reaction>
</comment>
<evidence type="ECO:0000313" key="14">
    <source>
        <dbReference type="Proteomes" id="UP000534306"/>
    </source>
</evidence>
<feature type="transmembrane region" description="Helical" evidence="9">
    <location>
        <begin position="122"/>
        <end position="140"/>
    </location>
</feature>
<evidence type="ECO:0000313" key="13">
    <source>
        <dbReference type="EMBL" id="NOL45253.1"/>
    </source>
</evidence>
<dbReference type="PANTHER" id="PTHR24421">
    <property type="entry name" value="NITRATE/NITRITE SENSOR PROTEIN NARX-RELATED"/>
    <property type="match status" value="1"/>
</dbReference>
<dbReference type="InterPro" id="IPR036890">
    <property type="entry name" value="HATPase_C_sf"/>
</dbReference>
<reference evidence="13 14" key="1">
    <citation type="submission" date="2020-05" db="EMBL/GenBank/DDBJ databases">
        <title>Genome sequence of Kribbella sandramycini ATCC 39419.</title>
        <authorList>
            <person name="Maclea K.S."/>
            <person name="Fair J.L."/>
        </authorList>
    </citation>
    <scope>NUCLEOTIDE SEQUENCE [LARGE SCALE GENOMIC DNA]</scope>
    <source>
        <strain evidence="13 14">ATCC 39419</strain>
    </source>
</reference>
<evidence type="ECO:0000256" key="4">
    <source>
        <dbReference type="ARBA" id="ARBA00022679"/>
    </source>
</evidence>
<evidence type="ECO:0000256" key="5">
    <source>
        <dbReference type="ARBA" id="ARBA00022741"/>
    </source>
</evidence>
<feature type="transmembrane region" description="Helical" evidence="9">
    <location>
        <begin position="43"/>
        <end position="63"/>
    </location>
</feature>
<evidence type="ECO:0000256" key="7">
    <source>
        <dbReference type="ARBA" id="ARBA00022840"/>
    </source>
</evidence>
<feature type="transmembrane region" description="Helical" evidence="9">
    <location>
        <begin position="146"/>
        <end position="166"/>
    </location>
</feature>
<name>A0A7Y4L6K7_9ACTN</name>
<dbReference type="CDD" id="cd16917">
    <property type="entry name" value="HATPase_UhpB-NarQ-NarX-like"/>
    <property type="match status" value="1"/>
</dbReference>
<dbReference type="EMBL" id="JACHKF010000001">
    <property type="protein sequence ID" value="MBB6570391.1"/>
    <property type="molecule type" value="Genomic_DNA"/>
</dbReference>
<evidence type="ECO:0000259" key="11">
    <source>
        <dbReference type="Pfam" id="PF07730"/>
    </source>
</evidence>
<keyword evidence="5" id="KW-0547">Nucleotide-binding</keyword>
<evidence type="ECO:0000256" key="8">
    <source>
        <dbReference type="ARBA" id="ARBA00023012"/>
    </source>
</evidence>
<dbReference type="InterPro" id="IPR011712">
    <property type="entry name" value="Sig_transdc_His_kin_sub3_dim/P"/>
</dbReference>
<keyword evidence="6 13" id="KW-0418">Kinase</keyword>
<keyword evidence="7" id="KW-0067">ATP-binding</keyword>
<evidence type="ECO:0000259" key="10">
    <source>
        <dbReference type="Pfam" id="PF02518"/>
    </source>
</evidence>
<dbReference type="Gene3D" id="1.20.5.1930">
    <property type="match status" value="1"/>
</dbReference>
<dbReference type="GO" id="GO:0046983">
    <property type="term" value="F:protein dimerization activity"/>
    <property type="evidence" value="ECO:0007669"/>
    <property type="project" value="InterPro"/>
</dbReference>
<accession>A0A7Y4L6K7</accession>
<feature type="transmembrane region" description="Helical" evidence="9">
    <location>
        <begin position="16"/>
        <end position="36"/>
    </location>
</feature>
<reference evidence="12 15" key="2">
    <citation type="submission" date="2020-08" db="EMBL/GenBank/DDBJ databases">
        <title>Sequencing the genomes of 1000 actinobacteria strains.</title>
        <authorList>
            <person name="Klenk H.-P."/>
        </authorList>
    </citation>
    <scope>NUCLEOTIDE SEQUENCE [LARGE SCALE GENOMIC DNA]</scope>
    <source>
        <strain evidence="12 15">DSM 15626</strain>
    </source>
</reference>
<evidence type="ECO:0000256" key="3">
    <source>
        <dbReference type="ARBA" id="ARBA00022553"/>
    </source>
</evidence>
<dbReference type="GO" id="GO:0000155">
    <property type="term" value="F:phosphorelay sensor kinase activity"/>
    <property type="evidence" value="ECO:0007669"/>
    <property type="project" value="InterPro"/>
</dbReference>
<comment type="caution">
    <text evidence="13">The sequence shown here is derived from an EMBL/GenBank/DDBJ whole genome shotgun (WGS) entry which is preliminary data.</text>
</comment>
<dbReference type="SUPFAM" id="SSF55874">
    <property type="entry name" value="ATPase domain of HSP90 chaperone/DNA topoisomerase II/histidine kinase"/>
    <property type="match status" value="1"/>
</dbReference>
<dbReference type="RefSeq" id="WP_171678506.1">
    <property type="nucleotide sequence ID" value="NZ_BAAAGT010000017.1"/>
</dbReference>
<proteinExistence type="predicted"/>
<dbReference type="Proteomes" id="UP000534306">
    <property type="component" value="Unassembled WGS sequence"/>
</dbReference>
<dbReference type="InterPro" id="IPR050482">
    <property type="entry name" value="Sensor_HK_TwoCompSys"/>
</dbReference>
<gene>
    <name evidence="12" type="ORF">HNR71_006028</name>
    <name evidence="13" type="ORF">HPO96_33895</name>
</gene>
<keyword evidence="9" id="KW-0812">Transmembrane</keyword>
<keyword evidence="3" id="KW-0597">Phosphoprotein</keyword>
<dbReference type="Gene3D" id="3.30.565.10">
    <property type="entry name" value="Histidine kinase-like ATPase, C-terminal domain"/>
    <property type="match status" value="1"/>
</dbReference>
<sequence length="403" mass="43209">MIDVQQLLAGWPRGRWGIAAAVGVTATFFLTALDTLQHYHFGFLILPVLLGLARAFALAAVFYQPQVALGVSLAATAVMAPLSAPNSSGEPWPWTATAVFSYSIVLALAGAQGMPRRELLNWWLAAQAFSVVTVIAAVVLGFNVGWSTLVVMALLSAVGAGVGDVLRSATETRSQLAVQETITEAERSERSRLQERARIARELHDVVAHHLSVVVVRADSAPHRLSGLPDAVRAEFAEIAEAARSSLAEMRRVLRILREEQPDAELEPQPGLDQLPELIAAHREAGAAIEVDAETVADVDPAVQLTAYRVVQEALSNAVRHATGAPIEVEIRRTASMLVVRVRNGRGTTATVEGTGHGLIGMRERVELVDGAVTARPTPQGGYLVEALLPLQEVTRVDPRADR</sequence>
<keyword evidence="4" id="KW-0808">Transferase</keyword>
<evidence type="ECO:0000256" key="6">
    <source>
        <dbReference type="ARBA" id="ARBA00022777"/>
    </source>
</evidence>
<feature type="transmembrane region" description="Helical" evidence="9">
    <location>
        <begin position="92"/>
        <end position="110"/>
    </location>
</feature>
<keyword evidence="14" id="KW-1185">Reference proteome</keyword>
<evidence type="ECO:0000256" key="9">
    <source>
        <dbReference type="SAM" id="Phobius"/>
    </source>
</evidence>
<dbReference type="InterPro" id="IPR003594">
    <property type="entry name" value="HATPase_dom"/>
</dbReference>
<protein>
    <recommendedName>
        <fullName evidence="2">histidine kinase</fullName>
        <ecNumber evidence="2">2.7.13.3</ecNumber>
    </recommendedName>
</protein>
<organism evidence="13 14">
    <name type="scientific">Kribbella sandramycini</name>
    <dbReference type="NCBI Taxonomy" id="60450"/>
    <lineage>
        <taxon>Bacteria</taxon>
        <taxon>Bacillati</taxon>
        <taxon>Actinomycetota</taxon>
        <taxon>Actinomycetes</taxon>
        <taxon>Propionibacteriales</taxon>
        <taxon>Kribbellaceae</taxon>
        <taxon>Kribbella</taxon>
    </lineage>
</organism>
<keyword evidence="9" id="KW-1133">Transmembrane helix</keyword>
<feature type="domain" description="Signal transduction histidine kinase subgroup 3 dimerisation and phosphoacceptor" evidence="11">
    <location>
        <begin position="195"/>
        <end position="260"/>
    </location>
</feature>
<dbReference type="Pfam" id="PF07730">
    <property type="entry name" value="HisKA_3"/>
    <property type="match status" value="1"/>
</dbReference>
<dbReference type="GO" id="GO:0016020">
    <property type="term" value="C:membrane"/>
    <property type="evidence" value="ECO:0007669"/>
    <property type="project" value="InterPro"/>
</dbReference>
<keyword evidence="9" id="KW-0472">Membrane</keyword>
<evidence type="ECO:0000256" key="2">
    <source>
        <dbReference type="ARBA" id="ARBA00012438"/>
    </source>
</evidence>